<dbReference type="OrthoDB" id="381190at2759"/>
<dbReference type="Gene3D" id="3.30.1010.10">
    <property type="entry name" value="Phosphatidylinositol 3-kinase Catalytic Subunit, Chain A, domain 4"/>
    <property type="match status" value="1"/>
</dbReference>
<feature type="non-terminal residue" evidence="15">
    <location>
        <position position="2136"/>
    </location>
</feature>
<dbReference type="InterPro" id="IPR036738">
    <property type="entry name" value="FRB_sf"/>
</dbReference>
<dbReference type="GO" id="GO:0031931">
    <property type="term" value="C:TORC1 complex"/>
    <property type="evidence" value="ECO:0007669"/>
    <property type="project" value="TreeGrafter"/>
</dbReference>
<dbReference type="InterPro" id="IPR000403">
    <property type="entry name" value="PI3/4_kinase_cat_dom"/>
</dbReference>
<dbReference type="InterPro" id="IPR014009">
    <property type="entry name" value="PIK_FAT"/>
</dbReference>
<dbReference type="FunFam" id="3.30.1010.10:FF:000006">
    <property type="entry name" value="Serine/threonine-protein kinase TOR"/>
    <property type="match status" value="1"/>
</dbReference>
<evidence type="ECO:0000256" key="1">
    <source>
        <dbReference type="ARBA" id="ARBA00011031"/>
    </source>
</evidence>
<dbReference type="SMART" id="SM01343">
    <property type="entry name" value="FATC"/>
    <property type="match status" value="1"/>
</dbReference>
<dbReference type="Pfam" id="PF08771">
    <property type="entry name" value="FRB_dom"/>
    <property type="match status" value="1"/>
</dbReference>
<organism evidence="15 16">
    <name type="scientific">Edaphochlamys debaryana</name>
    <dbReference type="NCBI Taxonomy" id="47281"/>
    <lineage>
        <taxon>Eukaryota</taxon>
        <taxon>Viridiplantae</taxon>
        <taxon>Chlorophyta</taxon>
        <taxon>core chlorophytes</taxon>
        <taxon>Chlorophyceae</taxon>
        <taxon>CS clade</taxon>
        <taxon>Chlamydomonadales</taxon>
        <taxon>Chlamydomonadales incertae sedis</taxon>
        <taxon>Edaphochlamys</taxon>
    </lineage>
</organism>
<dbReference type="SUPFAM" id="SSF47212">
    <property type="entry name" value="FKBP12-rapamycin-binding domain of FKBP-rapamycin-associated protein (FRAP)"/>
    <property type="match status" value="1"/>
</dbReference>
<dbReference type="InterPro" id="IPR018936">
    <property type="entry name" value="PI3/4_kinase_CS"/>
</dbReference>
<evidence type="ECO:0000259" key="14">
    <source>
        <dbReference type="PROSITE" id="PS51190"/>
    </source>
</evidence>
<comment type="similarity">
    <text evidence="1 10">Belongs to the PI3/PI4-kinase family.</text>
</comment>
<keyword evidence="3 10" id="KW-0808">Transferase</keyword>
<dbReference type="PROSITE" id="PS51190">
    <property type="entry name" value="FATC"/>
    <property type="match status" value="1"/>
</dbReference>
<feature type="domain" description="FAT" evidence="13">
    <location>
        <begin position="897"/>
        <end position="1541"/>
    </location>
</feature>
<dbReference type="Gene3D" id="1.20.120.150">
    <property type="entry name" value="FKBP12-rapamycin binding domain"/>
    <property type="match status" value="1"/>
</dbReference>
<evidence type="ECO:0000256" key="9">
    <source>
        <dbReference type="ARBA" id="ARBA00048679"/>
    </source>
</evidence>
<feature type="domain" description="FATC" evidence="14">
    <location>
        <begin position="2104"/>
        <end position="2136"/>
    </location>
</feature>
<proteinExistence type="inferred from homology"/>
<dbReference type="EMBL" id="JAEHOE010000055">
    <property type="protein sequence ID" value="KAG2491268.1"/>
    <property type="molecule type" value="Genomic_DNA"/>
</dbReference>
<dbReference type="SMART" id="SM00146">
    <property type="entry name" value="PI3Kc"/>
    <property type="match status" value="1"/>
</dbReference>
<dbReference type="Proteomes" id="UP000612055">
    <property type="component" value="Unassembled WGS sequence"/>
</dbReference>
<evidence type="ECO:0000259" key="13">
    <source>
        <dbReference type="PROSITE" id="PS51189"/>
    </source>
</evidence>
<keyword evidence="16" id="KW-1185">Reference proteome</keyword>
<dbReference type="PROSITE" id="PS00915">
    <property type="entry name" value="PI3_4_KINASE_1"/>
    <property type="match status" value="1"/>
</dbReference>
<dbReference type="SMART" id="SM01345">
    <property type="entry name" value="Rapamycin_bind"/>
    <property type="match status" value="1"/>
</dbReference>
<dbReference type="GO" id="GO:0004674">
    <property type="term" value="F:protein serine/threonine kinase activity"/>
    <property type="evidence" value="ECO:0007669"/>
    <property type="project" value="UniProtKB-KW"/>
</dbReference>
<evidence type="ECO:0000256" key="4">
    <source>
        <dbReference type="ARBA" id="ARBA00022737"/>
    </source>
</evidence>
<dbReference type="GO" id="GO:0005634">
    <property type="term" value="C:nucleus"/>
    <property type="evidence" value="ECO:0007669"/>
    <property type="project" value="TreeGrafter"/>
</dbReference>
<evidence type="ECO:0000313" key="16">
    <source>
        <dbReference type="Proteomes" id="UP000612055"/>
    </source>
</evidence>
<dbReference type="InterPro" id="IPR057564">
    <property type="entry name" value="HEAT_ATR"/>
</dbReference>
<keyword evidence="4" id="KW-0677">Repeat</keyword>
<feature type="region of interest" description="Disordered" evidence="11">
    <location>
        <begin position="243"/>
        <end position="266"/>
    </location>
</feature>
<dbReference type="EC" id="2.7.11.1" evidence="10"/>
<dbReference type="SUPFAM" id="SSF56112">
    <property type="entry name" value="Protein kinase-like (PK-like)"/>
    <property type="match status" value="1"/>
</dbReference>
<evidence type="ECO:0000256" key="8">
    <source>
        <dbReference type="ARBA" id="ARBA00047899"/>
    </source>
</evidence>
<comment type="catalytic activity">
    <reaction evidence="8 10">
        <text>L-threonyl-[protein] + ATP = O-phospho-L-threonyl-[protein] + ADP + H(+)</text>
        <dbReference type="Rhea" id="RHEA:46608"/>
        <dbReference type="Rhea" id="RHEA-COMP:11060"/>
        <dbReference type="Rhea" id="RHEA-COMP:11605"/>
        <dbReference type="ChEBI" id="CHEBI:15378"/>
        <dbReference type="ChEBI" id="CHEBI:30013"/>
        <dbReference type="ChEBI" id="CHEBI:30616"/>
        <dbReference type="ChEBI" id="CHEBI:61977"/>
        <dbReference type="ChEBI" id="CHEBI:456216"/>
        <dbReference type="EC" id="2.7.11.1"/>
    </reaction>
</comment>
<dbReference type="InterPro" id="IPR011009">
    <property type="entry name" value="Kinase-like_dom_sf"/>
</dbReference>
<dbReference type="InterPro" id="IPR009076">
    <property type="entry name" value="FRB_dom"/>
</dbReference>
<dbReference type="Pfam" id="PF00454">
    <property type="entry name" value="PI3_PI4_kinase"/>
    <property type="match status" value="1"/>
</dbReference>
<dbReference type="InterPro" id="IPR024585">
    <property type="entry name" value="mTOR_dom"/>
</dbReference>
<evidence type="ECO:0000256" key="3">
    <source>
        <dbReference type="ARBA" id="ARBA00022679"/>
    </source>
</evidence>
<dbReference type="InterPro" id="IPR011989">
    <property type="entry name" value="ARM-like"/>
</dbReference>
<feature type="region of interest" description="Disordered" evidence="11">
    <location>
        <begin position="2019"/>
        <end position="2053"/>
    </location>
</feature>
<dbReference type="GO" id="GO:0044877">
    <property type="term" value="F:protein-containing complex binding"/>
    <property type="evidence" value="ECO:0007669"/>
    <property type="project" value="InterPro"/>
</dbReference>
<feature type="region of interest" description="Disordered" evidence="11">
    <location>
        <begin position="405"/>
        <end position="431"/>
    </location>
</feature>
<dbReference type="FunFam" id="1.20.120.150:FF:000001">
    <property type="entry name" value="Serine/threonine-protein kinase TOR"/>
    <property type="match status" value="1"/>
</dbReference>
<dbReference type="GO" id="GO:0031932">
    <property type="term" value="C:TORC2 complex"/>
    <property type="evidence" value="ECO:0007669"/>
    <property type="project" value="TreeGrafter"/>
</dbReference>
<dbReference type="InterPro" id="IPR016024">
    <property type="entry name" value="ARM-type_fold"/>
</dbReference>
<feature type="region of interest" description="Disordered" evidence="11">
    <location>
        <begin position="758"/>
        <end position="777"/>
    </location>
</feature>
<dbReference type="GO" id="GO:0031929">
    <property type="term" value="P:TOR signaling"/>
    <property type="evidence" value="ECO:0007669"/>
    <property type="project" value="TreeGrafter"/>
</dbReference>
<dbReference type="InterPro" id="IPR026683">
    <property type="entry name" value="TOR_cat"/>
</dbReference>
<dbReference type="FunFam" id="1.10.1070.11:FF:000029">
    <property type="entry name" value="Serine/threonine-protein kinase TOR"/>
    <property type="match status" value="1"/>
</dbReference>
<gene>
    <name evidence="15" type="ORF">HYH03_010473</name>
</gene>
<dbReference type="Gene3D" id="1.25.10.10">
    <property type="entry name" value="Leucine-rich Repeat Variant"/>
    <property type="match status" value="4"/>
</dbReference>
<evidence type="ECO:0000259" key="12">
    <source>
        <dbReference type="PROSITE" id="PS50290"/>
    </source>
</evidence>
<dbReference type="GO" id="GO:0005524">
    <property type="term" value="F:ATP binding"/>
    <property type="evidence" value="ECO:0007669"/>
    <property type="project" value="UniProtKB-KW"/>
</dbReference>
<dbReference type="SUPFAM" id="SSF48371">
    <property type="entry name" value="ARM repeat"/>
    <property type="match status" value="1"/>
</dbReference>
<dbReference type="Pfam" id="PF02260">
    <property type="entry name" value="FATC"/>
    <property type="match status" value="1"/>
</dbReference>
<feature type="domain" description="PI3K/PI4K catalytic" evidence="12">
    <location>
        <begin position="1716"/>
        <end position="2031"/>
    </location>
</feature>
<keyword evidence="2 10" id="KW-0723">Serine/threonine-protein kinase</keyword>
<evidence type="ECO:0000256" key="7">
    <source>
        <dbReference type="ARBA" id="ARBA00022840"/>
    </source>
</evidence>
<dbReference type="PANTHER" id="PTHR11139">
    <property type="entry name" value="ATAXIA TELANGIECTASIA MUTATED ATM -RELATED"/>
    <property type="match status" value="1"/>
</dbReference>
<reference evidence="15" key="1">
    <citation type="journal article" date="2020" name="bioRxiv">
        <title>Comparative genomics of Chlamydomonas.</title>
        <authorList>
            <person name="Craig R.J."/>
            <person name="Hasan A.R."/>
            <person name="Ness R.W."/>
            <person name="Keightley P.D."/>
        </authorList>
    </citation>
    <scope>NUCLEOTIDE SEQUENCE</scope>
    <source>
        <strain evidence="15">CCAP 11/70</strain>
    </source>
</reference>
<evidence type="ECO:0000256" key="10">
    <source>
        <dbReference type="RuleBase" id="RU364109"/>
    </source>
</evidence>
<evidence type="ECO:0000256" key="11">
    <source>
        <dbReference type="SAM" id="MobiDB-lite"/>
    </source>
</evidence>
<dbReference type="Pfam" id="PF02259">
    <property type="entry name" value="FAT"/>
    <property type="match status" value="1"/>
</dbReference>
<dbReference type="Pfam" id="PF23593">
    <property type="entry name" value="HEAT_ATR"/>
    <property type="match status" value="1"/>
</dbReference>
<evidence type="ECO:0000256" key="6">
    <source>
        <dbReference type="ARBA" id="ARBA00022777"/>
    </source>
</evidence>
<dbReference type="PANTHER" id="PTHR11139:SF9">
    <property type="entry name" value="SERINE_THREONINE-PROTEIN KINASE MTOR"/>
    <property type="match status" value="1"/>
</dbReference>
<dbReference type="CDD" id="cd05169">
    <property type="entry name" value="PIKKc_TOR"/>
    <property type="match status" value="1"/>
</dbReference>
<name>A0A835XW14_9CHLO</name>
<keyword evidence="7 10" id="KW-0067">ATP-binding</keyword>
<sequence>DPDKEIRQAAVLAACRVLERHAASTAAAAAAAASAGKPAVTAGGTGAAAAVWHTRVVERCVSRLLVVAVADSSERVRKEVLRALVATTALDDFLAQADCLRALFVGMNDESCAVRALAIRLVGRLAERNPAHVNPALRKHLLQLLHDMEASPDTRAREESAFLLEVLITSAARLIMPYVSPIHKALVCKLRGTGPGILPSGLGGALVLSAVASSAGPGAPLGSVPSAASSVLGSTLIVAKGPEGGGGGGGGGGVSGGGPKAKTSQHRDLVNENNVIKTVLSTLGALAEVSGTSFRPFISEVMPLVIDAIQDNSDGRRRVVAVRTLGFIVSSCGNVMGPYLEYPQLLSVLLRMLHEGHVLQRREVIKVLGIIGALDPHTHKLNQASLSGEGKLEKEGVRPLRPGAAAAAAAGGGGGMNGDSGDTGLAGGEDGGAGGDLLPSSGLVTSSEDYYPTVAINALVRVLRDPALSSQHLAVIRALLSVFRALQLNVVPYLPKVLPILFGVLRQGDEALREEILGALRALVGSVRQHMRRFLPELLALLHEFWPAAPRTCLALMADLGTALRDDFRQYVPELLPKFVAVFSDAERAGSWDLVRPALGALEALGSAVDDSLHLLLPSMVRLISPAAAATPAEIRRAMLRSMRKLIPRMQLGGYASAVLHPLIKVLDSPGDEALRRDALDTVCAVAVCLGPDFGIFVPTIRKICQRHRLHHEWFERLSAKVCAVSPPCMSDAEDWEGAGGGGGGWAMEIDLLTRMQAEGGGANPQPPPDAGPPPKLSVNATVLRRAWESSHRVTKEDWAEWMRNFAVELLKESPSPALRACAGLAQVHPTMARELFAAGFVSCWAELEPPLQEQLVRSLEAALASPTIPPETVTALLNLAEFMEHDDKRLPLDTRTLGALAEKCHAFAKALHYKELEFQTSPQTAIEALIHINNQLRQPEAAVGVLTYAQKHLHMELKESWYEKLCRWDEALDAYERRLQREAPGSIEYHTALLGKMRCLASLAEWENLSNLCRTEWRKSEPHVRREMSLIAAHAAWHMGAWDEMASYVDTVDNPEAGPQVRGPQSQTATGAFLRAVLCVRNNNFDAARTHVDRTRELMMTELAALVGESYERAYTDMVRVQQLAELEEVVAYKQALERRLVDPSGSDARISFIQQLWRDRLRGVQRHVEVWQSLFSVRSLVVPMAQDVDNWLKFASLCRKSGRQRQAYRMLLQLLRYNPMAITLPGVPGYGAGSGAPHVMLAFLKHLWTQGQRTEAYARIKDLVRELQASAVPPAAAAAAVTAAAAAAAASGASTPSGSSRPGALSPPAAAAASTSAAAAGAGGAAAAAPAGAVAGGATGAQAQGVVAAAPRWLDRPQASLNGRAFLRLGIWQWAMNDKLDNPAVIAENLASFRSATEHAPNWAKAWHQWALFNVAVSAHYSTRDEGLAVSHVPPAVQGFFRSVALGQAAGDRTGNLQDILRLLTLWFNFGAYEPVRAALTEGFQLVSIDTWLLVIPQIIARIHTHNTDVRQLIHHLLVKIGRHHPQALMYPLLVATKSQSNARRQAAYAVLEAIRQHSAALVEQAQLVSGELIRMAILWHEMWHEGLEEASRLYFGESNVEGMLHTLLPLHEMLEKTGPTTLKEIAFVQSYGRELSEAYEWLMRYKASRKEAELHQAWDLYYHVFKRINKQLHSLTTLELQYVSPALVRAQGLELAVPGTYIAGEPLVTIAAFAPQLHVISSKQRPRKLTIHGGDGAEYMFLLKGHEDLRQDERVMQLFGLVNTMLAHDRVTAERDLSIARYAVIPLSPNSGLIGWVPNCDTLHALIREYREARKIPLNWEHRLMLGMAPDYDHLTVIQKVEVFEYALDSTSGEDLHKVLWLKSRNSEVWLDRRTNYTRSAAVMSMVGYILGLGDRHPSNLMLDRYSGKLLHIDFGDCFEASMNREKFPEKVPFRLTRMMIKAMEVSGIEGNFRTTCENVMRVLRSNKESVTAMLEAFVHDPLINWRLLNTTEAATEAALARTGDGGHMDAAAGHVGPGALSGGGGAGGGGGAADPAAMPSPPRREAREKELKEAFVQLGDANEVLNTRAVEVMRRMSDKLMGRDYAAEMGGAGGGPGGGEADSVAAQVQRLIHAAVNHENLCQSYIGWCPFW</sequence>
<dbReference type="PROSITE" id="PS50290">
    <property type="entry name" value="PI3_4_KINASE_3"/>
    <property type="match status" value="1"/>
</dbReference>
<dbReference type="InterPro" id="IPR003151">
    <property type="entry name" value="PIK-rel_kinase_FAT"/>
</dbReference>
<dbReference type="Pfam" id="PF11865">
    <property type="entry name" value="mTOR_dom"/>
    <property type="match status" value="1"/>
</dbReference>
<dbReference type="InterPro" id="IPR036940">
    <property type="entry name" value="PI3/4_kinase_cat_sf"/>
</dbReference>
<comment type="catalytic activity">
    <reaction evidence="9">
        <text>L-seryl-[protein] + ATP = O-phospho-L-seryl-[protein] + ADP + H(+)</text>
        <dbReference type="Rhea" id="RHEA:17989"/>
        <dbReference type="Rhea" id="RHEA-COMP:9863"/>
        <dbReference type="Rhea" id="RHEA-COMP:11604"/>
        <dbReference type="ChEBI" id="CHEBI:15378"/>
        <dbReference type="ChEBI" id="CHEBI:29999"/>
        <dbReference type="ChEBI" id="CHEBI:30616"/>
        <dbReference type="ChEBI" id="CHEBI:83421"/>
        <dbReference type="ChEBI" id="CHEBI:456216"/>
        <dbReference type="EC" id="2.7.11.1"/>
    </reaction>
</comment>
<dbReference type="Gene3D" id="1.10.1070.11">
    <property type="entry name" value="Phosphatidylinositol 3-/4-kinase, catalytic domain"/>
    <property type="match status" value="1"/>
</dbReference>
<evidence type="ECO:0000256" key="2">
    <source>
        <dbReference type="ARBA" id="ARBA00022527"/>
    </source>
</evidence>
<feature type="compositionally biased region" description="Pro residues" evidence="11">
    <location>
        <begin position="765"/>
        <end position="776"/>
    </location>
</feature>
<dbReference type="GO" id="GO:0016242">
    <property type="term" value="P:negative regulation of macroautophagy"/>
    <property type="evidence" value="ECO:0007669"/>
    <property type="project" value="TreeGrafter"/>
</dbReference>
<dbReference type="SMART" id="SM01346">
    <property type="entry name" value="DUF3385"/>
    <property type="match status" value="1"/>
</dbReference>
<protein>
    <recommendedName>
        <fullName evidence="10">Serine/threonine-protein kinase TOR</fullName>
        <ecNumber evidence="10">2.7.11.1</ecNumber>
    </recommendedName>
</protein>
<evidence type="ECO:0000313" key="15">
    <source>
        <dbReference type="EMBL" id="KAG2491268.1"/>
    </source>
</evidence>
<dbReference type="PROSITE" id="PS51189">
    <property type="entry name" value="FAT"/>
    <property type="match status" value="1"/>
</dbReference>
<dbReference type="GO" id="GO:0005737">
    <property type="term" value="C:cytoplasm"/>
    <property type="evidence" value="ECO:0007669"/>
    <property type="project" value="TreeGrafter"/>
</dbReference>
<feature type="compositionally biased region" description="Gly residues" evidence="11">
    <location>
        <begin position="243"/>
        <end position="259"/>
    </location>
</feature>
<keyword evidence="5 10" id="KW-0547">Nucleotide-binding</keyword>
<dbReference type="InterPro" id="IPR050517">
    <property type="entry name" value="DDR_Repair_Kinase"/>
</dbReference>
<dbReference type="PROSITE" id="PS00916">
    <property type="entry name" value="PI3_4_KINASE_2"/>
    <property type="match status" value="1"/>
</dbReference>
<comment type="caution">
    <text evidence="15">The sequence shown here is derived from an EMBL/GenBank/DDBJ whole genome shotgun (WGS) entry which is preliminary data.</text>
</comment>
<keyword evidence="6 10" id="KW-0418">Kinase</keyword>
<evidence type="ECO:0000256" key="5">
    <source>
        <dbReference type="ARBA" id="ARBA00022741"/>
    </source>
</evidence>
<dbReference type="InterPro" id="IPR003152">
    <property type="entry name" value="FATC_dom"/>
</dbReference>
<accession>A0A835XW14</accession>
<feature type="compositionally biased region" description="Gly residues" evidence="11">
    <location>
        <begin position="2019"/>
        <end position="2036"/>
    </location>
</feature>